<reference evidence="1" key="1">
    <citation type="submission" date="2014-09" db="EMBL/GenBank/DDBJ databases">
        <authorList>
            <person name="Magalhaes I.L.F."/>
            <person name="Oliveira U."/>
            <person name="Santos F.R."/>
            <person name="Vidigal T.H.D.A."/>
            <person name="Brescovit A.D."/>
            <person name="Santos A.J."/>
        </authorList>
    </citation>
    <scope>NUCLEOTIDE SEQUENCE</scope>
    <source>
        <tissue evidence="1">Shoot tissue taken approximately 20 cm above the soil surface</tissue>
    </source>
</reference>
<dbReference type="AlphaFoldDB" id="A0A0A9GHG3"/>
<sequence>MIRFLLQDVNQLELPPLTDMSTACSLSRIVVITLS</sequence>
<evidence type="ECO:0000313" key="1">
    <source>
        <dbReference type="EMBL" id="JAE24535.1"/>
    </source>
</evidence>
<protein>
    <submittedName>
        <fullName evidence="1">Uncharacterized protein</fullName>
    </submittedName>
</protein>
<name>A0A0A9GHG3_ARUDO</name>
<proteinExistence type="predicted"/>
<dbReference type="EMBL" id="GBRH01173361">
    <property type="protein sequence ID" value="JAE24535.1"/>
    <property type="molecule type" value="Transcribed_RNA"/>
</dbReference>
<accession>A0A0A9GHG3</accession>
<organism evidence="1">
    <name type="scientific">Arundo donax</name>
    <name type="common">Giant reed</name>
    <name type="synonym">Donax arundinaceus</name>
    <dbReference type="NCBI Taxonomy" id="35708"/>
    <lineage>
        <taxon>Eukaryota</taxon>
        <taxon>Viridiplantae</taxon>
        <taxon>Streptophyta</taxon>
        <taxon>Embryophyta</taxon>
        <taxon>Tracheophyta</taxon>
        <taxon>Spermatophyta</taxon>
        <taxon>Magnoliopsida</taxon>
        <taxon>Liliopsida</taxon>
        <taxon>Poales</taxon>
        <taxon>Poaceae</taxon>
        <taxon>PACMAD clade</taxon>
        <taxon>Arundinoideae</taxon>
        <taxon>Arundineae</taxon>
        <taxon>Arundo</taxon>
    </lineage>
</organism>
<reference evidence="1" key="2">
    <citation type="journal article" date="2015" name="Data Brief">
        <title>Shoot transcriptome of the giant reed, Arundo donax.</title>
        <authorList>
            <person name="Barrero R.A."/>
            <person name="Guerrero F.D."/>
            <person name="Moolhuijzen P."/>
            <person name="Goolsby J.A."/>
            <person name="Tidwell J."/>
            <person name="Bellgard S.E."/>
            <person name="Bellgard M.I."/>
        </authorList>
    </citation>
    <scope>NUCLEOTIDE SEQUENCE</scope>
    <source>
        <tissue evidence="1">Shoot tissue taken approximately 20 cm above the soil surface</tissue>
    </source>
</reference>